<comment type="similarity">
    <text evidence="2">Belongs to the fimbrial protein family.</text>
</comment>
<comment type="subcellular location">
    <subcellularLocation>
        <location evidence="1">Fimbrium</location>
    </subcellularLocation>
</comment>
<evidence type="ECO:0000256" key="4">
    <source>
        <dbReference type="ARBA" id="ARBA00023263"/>
    </source>
</evidence>
<dbReference type="EMBL" id="JAAEBW010000005">
    <property type="protein sequence ID" value="MBM1195766.1"/>
    <property type="molecule type" value="Genomic_DNA"/>
</dbReference>
<name>A0ABS1ZH24_9PSED</name>
<sequence length="184" mass="19495">MIRSGVLLLLSLLLVLYLFGVQACAADLLANKQQEGRVQLVGSIVDTGCAMRMGNEGQTVTFQPASLDGLVRGEASFQRPLNIYLSDCGITYTGSNALSSRALKLTFEGEVDGNNFSLQGAVKGIALRIKDARGKLIAPGMLLDDSSGVADTMVLNYVLELVGTGSALQAGNYHATIKLSIQHF</sequence>
<reference evidence="6 7" key="1">
    <citation type="submission" date="2020-01" db="EMBL/GenBank/DDBJ databases">
        <title>Comparative genomics of meat spoilage bacteria.</title>
        <authorList>
            <person name="Hilgarth M."/>
            <person name="Vogel R.F."/>
        </authorList>
    </citation>
    <scope>NUCLEOTIDE SEQUENCE [LARGE SCALE GENOMIC DNA]</scope>
    <source>
        <strain evidence="6 7">TMW2.2077</strain>
    </source>
</reference>
<evidence type="ECO:0000256" key="5">
    <source>
        <dbReference type="SAM" id="SignalP"/>
    </source>
</evidence>
<evidence type="ECO:0000313" key="7">
    <source>
        <dbReference type="Proteomes" id="UP000809529"/>
    </source>
</evidence>
<comment type="caution">
    <text evidence="6">The sequence shown here is derived from an EMBL/GenBank/DDBJ whole genome shotgun (WGS) entry which is preliminary data.</text>
</comment>
<dbReference type="PANTHER" id="PTHR33420:SF3">
    <property type="entry name" value="FIMBRIAL SUBUNIT ELFA"/>
    <property type="match status" value="1"/>
</dbReference>
<dbReference type="PROSITE" id="PS51257">
    <property type="entry name" value="PROKAR_LIPOPROTEIN"/>
    <property type="match status" value="1"/>
</dbReference>
<keyword evidence="7" id="KW-1185">Reference proteome</keyword>
<feature type="signal peptide" evidence="5">
    <location>
        <begin position="1"/>
        <end position="25"/>
    </location>
</feature>
<accession>A0ABS1ZH24</accession>
<protein>
    <submittedName>
        <fullName evidence="6">Type 1 fimbrial protein</fullName>
    </submittedName>
</protein>
<dbReference type="InterPro" id="IPR050263">
    <property type="entry name" value="Bact_Fimbrial_Adh_Pro"/>
</dbReference>
<dbReference type="PANTHER" id="PTHR33420">
    <property type="entry name" value="FIMBRIAL SUBUNIT ELFA-RELATED"/>
    <property type="match status" value="1"/>
</dbReference>
<evidence type="ECO:0000256" key="3">
    <source>
        <dbReference type="ARBA" id="ARBA00022729"/>
    </source>
</evidence>
<evidence type="ECO:0000256" key="2">
    <source>
        <dbReference type="ARBA" id="ARBA00006671"/>
    </source>
</evidence>
<keyword evidence="3 5" id="KW-0732">Signal</keyword>
<dbReference type="Proteomes" id="UP000809529">
    <property type="component" value="Unassembled WGS sequence"/>
</dbReference>
<dbReference type="InterPro" id="IPR036937">
    <property type="entry name" value="Adhesion_dom_fimbrial_sf"/>
</dbReference>
<dbReference type="Gene3D" id="2.60.40.1090">
    <property type="entry name" value="Fimbrial-type adhesion domain"/>
    <property type="match status" value="1"/>
</dbReference>
<evidence type="ECO:0000313" key="6">
    <source>
        <dbReference type="EMBL" id="MBM1195766.1"/>
    </source>
</evidence>
<keyword evidence="4" id="KW-0281">Fimbrium</keyword>
<gene>
    <name evidence="6" type="ORF">GYN02_11370</name>
</gene>
<dbReference type="SUPFAM" id="SSF49401">
    <property type="entry name" value="Bacterial adhesins"/>
    <property type="match status" value="1"/>
</dbReference>
<feature type="chain" id="PRO_5045991652" evidence="5">
    <location>
        <begin position="26"/>
        <end position="184"/>
    </location>
</feature>
<proteinExistence type="inferred from homology"/>
<dbReference type="RefSeq" id="WP_059762748.1">
    <property type="nucleotide sequence ID" value="NZ_JAAEBW010000005.1"/>
</dbReference>
<dbReference type="InterPro" id="IPR008966">
    <property type="entry name" value="Adhesion_dom_sf"/>
</dbReference>
<evidence type="ECO:0000256" key="1">
    <source>
        <dbReference type="ARBA" id="ARBA00004561"/>
    </source>
</evidence>
<organism evidence="6 7">
    <name type="scientific">Pseudomonas weihenstephanensis</name>
    <dbReference type="NCBI Taxonomy" id="1608994"/>
    <lineage>
        <taxon>Bacteria</taxon>
        <taxon>Pseudomonadati</taxon>
        <taxon>Pseudomonadota</taxon>
        <taxon>Gammaproteobacteria</taxon>
        <taxon>Pseudomonadales</taxon>
        <taxon>Pseudomonadaceae</taxon>
        <taxon>Pseudomonas</taxon>
    </lineage>
</organism>